<evidence type="ECO:0000313" key="3">
    <source>
        <dbReference type="Proteomes" id="UP000050761"/>
    </source>
</evidence>
<dbReference type="Gene3D" id="3.20.20.80">
    <property type="entry name" value="Glycosidases"/>
    <property type="match status" value="1"/>
</dbReference>
<organism evidence="3 4">
    <name type="scientific">Heligmosomoides polygyrus</name>
    <name type="common">Parasitic roundworm</name>
    <dbReference type="NCBI Taxonomy" id="6339"/>
    <lineage>
        <taxon>Eukaryota</taxon>
        <taxon>Metazoa</taxon>
        <taxon>Ecdysozoa</taxon>
        <taxon>Nematoda</taxon>
        <taxon>Chromadorea</taxon>
        <taxon>Rhabditida</taxon>
        <taxon>Rhabditina</taxon>
        <taxon>Rhabditomorpha</taxon>
        <taxon>Strongyloidea</taxon>
        <taxon>Heligmosomidae</taxon>
        <taxon>Heligmosomoides</taxon>
    </lineage>
</organism>
<dbReference type="Gene3D" id="3.10.50.10">
    <property type="match status" value="1"/>
</dbReference>
<dbReference type="SUPFAM" id="SSF54556">
    <property type="entry name" value="Chitinase insertion domain"/>
    <property type="match status" value="1"/>
</dbReference>
<dbReference type="PANTHER" id="PTHR11177:SF400">
    <property type="entry name" value="ENDOCHITINASE-RELATED"/>
    <property type="match status" value="1"/>
</dbReference>
<dbReference type="AlphaFoldDB" id="A0A183GRS0"/>
<dbReference type="GO" id="GO:0004568">
    <property type="term" value="F:chitinase activity"/>
    <property type="evidence" value="ECO:0007669"/>
    <property type="project" value="TreeGrafter"/>
</dbReference>
<reference evidence="2 3" key="1">
    <citation type="submission" date="2018-11" db="EMBL/GenBank/DDBJ databases">
        <authorList>
            <consortium name="Pathogen Informatics"/>
        </authorList>
    </citation>
    <scope>NUCLEOTIDE SEQUENCE [LARGE SCALE GENOMIC DNA]</scope>
</reference>
<feature type="domain" description="GH18" evidence="1">
    <location>
        <begin position="1"/>
        <end position="84"/>
    </location>
</feature>
<dbReference type="InterPro" id="IPR050314">
    <property type="entry name" value="Glycosyl_Hydrlase_18"/>
</dbReference>
<dbReference type="GO" id="GO:0008061">
    <property type="term" value="F:chitin binding"/>
    <property type="evidence" value="ECO:0007669"/>
    <property type="project" value="TreeGrafter"/>
</dbReference>
<dbReference type="OrthoDB" id="76388at2759"/>
<protein>
    <submittedName>
        <fullName evidence="4">Glyco_hydro_18 domain-containing protein</fullName>
    </submittedName>
</protein>
<evidence type="ECO:0000259" key="1">
    <source>
        <dbReference type="PROSITE" id="PS51910"/>
    </source>
</evidence>
<dbReference type="GO" id="GO:0006032">
    <property type="term" value="P:chitin catabolic process"/>
    <property type="evidence" value="ECO:0007669"/>
    <property type="project" value="TreeGrafter"/>
</dbReference>
<evidence type="ECO:0000313" key="4">
    <source>
        <dbReference type="WBParaSite" id="HPBE_0002539001-mRNA-1"/>
    </source>
</evidence>
<dbReference type="SUPFAM" id="SSF51445">
    <property type="entry name" value="(Trans)glycosidases"/>
    <property type="match status" value="1"/>
</dbReference>
<dbReference type="Proteomes" id="UP000050761">
    <property type="component" value="Unassembled WGS sequence"/>
</dbReference>
<dbReference type="GO" id="GO:0005576">
    <property type="term" value="C:extracellular region"/>
    <property type="evidence" value="ECO:0007669"/>
    <property type="project" value="TreeGrafter"/>
</dbReference>
<dbReference type="EMBL" id="UZAH01037826">
    <property type="protein sequence ID" value="VDP50948.1"/>
    <property type="molecule type" value="Genomic_DNA"/>
</dbReference>
<dbReference type="InterPro" id="IPR017853">
    <property type="entry name" value="GH"/>
</dbReference>
<accession>A0A3P8EVI8</accession>
<dbReference type="PANTHER" id="PTHR11177">
    <property type="entry name" value="CHITINASE"/>
    <property type="match status" value="1"/>
</dbReference>
<dbReference type="InterPro" id="IPR029070">
    <property type="entry name" value="Chitinase_insertion_sf"/>
</dbReference>
<sequence length="119" mass="13838">MLASGATRYWHAEQEVPYLVQDDQWWSYDDEESVANKVAWIKRNKYGGAFVWTLDFDDFNAKCSNSDGQLYPLISIIAKELGGVTIPVVSVYHGPRQRTRRMSFCKSHKLFLEKRSYHS</sequence>
<gene>
    <name evidence="2" type="ORF">HPBE_LOCUS25391</name>
</gene>
<name>A0A183GRS0_HELPZ</name>
<dbReference type="Pfam" id="PF00704">
    <property type="entry name" value="Glyco_hydro_18"/>
    <property type="match status" value="1"/>
</dbReference>
<dbReference type="GO" id="GO:0005975">
    <property type="term" value="P:carbohydrate metabolic process"/>
    <property type="evidence" value="ECO:0007669"/>
    <property type="project" value="InterPro"/>
</dbReference>
<accession>A0A183GRS0</accession>
<dbReference type="InterPro" id="IPR001223">
    <property type="entry name" value="Glyco_hydro18_cat"/>
</dbReference>
<evidence type="ECO:0000313" key="2">
    <source>
        <dbReference type="EMBL" id="VDP50948.1"/>
    </source>
</evidence>
<proteinExistence type="predicted"/>
<reference evidence="4" key="2">
    <citation type="submission" date="2019-09" db="UniProtKB">
        <authorList>
            <consortium name="WormBaseParasite"/>
        </authorList>
    </citation>
    <scope>IDENTIFICATION</scope>
</reference>
<dbReference type="PROSITE" id="PS51910">
    <property type="entry name" value="GH18_2"/>
    <property type="match status" value="1"/>
</dbReference>
<keyword evidence="3" id="KW-1185">Reference proteome</keyword>
<dbReference type="WBParaSite" id="HPBE_0002539001-mRNA-1">
    <property type="protein sequence ID" value="HPBE_0002539001-mRNA-1"/>
    <property type="gene ID" value="HPBE_0002539001"/>
</dbReference>